<keyword evidence="2" id="KW-1133">Transmembrane helix</keyword>
<accession>A0A2R6P1E8</accession>
<protein>
    <submittedName>
        <fullName evidence="3">Uncharacterized protein</fullName>
    </submittedName>
</protein>
<dbReference type="Proteomes" id="UP000186601">
    <property type="component" value="Unassembled WGS sequence"/>
</dbReference>
<gene>
    <name evidence="3" type="ORF">PHLCEN_2v5764</name>
</gene>
<evidence type="ECO:0000313" key="4">
    <source>
        <dbReference type="Proteomes" id="UP000186601"/>
    </source>
</evidence>
<keyword evidence="4" id="KW-1185">Reference proteome</keyword>
<feature type="coiled-coil region" evidence="1">
    <location>
        <begin position="794"/>
        <end position="821"/>
    </location>
</feature>
<dbReference type="SUPFAM" id="SSF57997">
    <property type="entry name" value="Tropomyosin"/>
    <property type="match status" value="1"/>
</dbReference>
<keyword evidence="1" id="KW-0175">Coiled coil</keyword>
<organism evidence="3 4">
    <name type="scientific">Hermanssonia centrifuga</name>
    <dbReference type="NCBI Taxonomy" id="98765"/>
    <lineage>
        <taxon>Eukaryota</taxon>
        <taxon>Fungi</taxon>
        <taxon>Dikarya</taxon>
        <taxon>Basidiomycota</taxon>
        <taxon>Agaricomycotina</taxon>
        <taxon>Agaricomycetes</taxon>
        <taxon>Polyporales</taxon>
        <taxon>Meruliaceae</taxon>
        <taxon>Hermanssonia</taxon>
    </lineage>
</organism>
<dbReference type="AlphaFoldDB" id="A0A2R6P1E8"/>
<dbReference type="EMBL" id="MLYV02000562">
    <property type="protein sequence ID" value="PSR83327.1"/>
    <property type="molecule type" value="Genomic_DNA"/>
</dbReference>
<sequence length="895" mass="100225">MIFYLSLTLEVVILMIASFLFPGLVEPALRTLGPCIGSGQGSPVAALFNSTKTFGFLSDVDVLVARAPSMERGVIDVGIYGPQCFVPTNCTAPPYIEEHVATSVSRSSIETSRCTILFTFPTIVHCSPALSVNISAPTFARSSAIVPGPSSTTTRLSTDTQANLSEASLGVVALSLNALPTLPRPSVKQATSSHPERLTVAVVLMVGFILLVPQVAIHIQLTTVILRVKIYKKFKDFVGLTQLENVVVHQACEQELLYFRYRRINQYAYSADTSIAFLWQAIQERVNSFNNLSDSYEAVKTSEMVLINEVASSNAYTDDLKSEATLRISDIHSQIYHERERHVQELAHSDAILSSLQQHIDLRDDDLDRLLNAYNIIRASEASLTDEVADLNTELFAVKQAHDVEILELKSRIEKEHEEHRTAFTNFMETITALGRDIRILESDLNIALRSAQDAQERYTVAERQLEFSQLEYKCLLEDLPRQHAIAEAKLSAVQADHDELAEKYEEQASRLKLTQVALGETSEESARKHAAFRAYQAAHKVEAAYAEGLEETIDEQRIKIVDLEESYKTLETRYDEQTYCLRLVQASLRDTTEVISRDNATIGAYRISRKIEADYAEDLEETIERQKLVIADLKNTGEEQKCKISDVERSHDELQIQCDLLKEMYANAIAQTLIPDPQLAEKDAEIQRLQDLVLREQQEKEAIRTAADNDAVVTRNALLRKLSEAYDHGDRLQEDLKRKDAAHQVKYEDLDSRFKLAQAALEQSTEVPKSSTRARRQSAPPLSQTLLTKRLPIEQFLRENEALKEKNSQLEKELTDIRSKFLCEASTIKQDDLTSVSPSSISSCPDTPTLVHSPSGFSDSSSILATPQMDSYELDTSTCVAVTWQLCSSEPIVD</sequence>
<feature type="coiled-coil region" evidence="1">
    <location>
        <begin position="547"/>
        <end position="574"/>
    </location>
</feature>
<reference evidence="3 4" key="1">
    <citation type="submission" date="2018-02" db="EMBL/GenBank/DDBJ databases">
        <title>Genome sequence of the basidiomycete white-rot fungus Phlebia centrifuga.</title>
        <authorList>
            <person name="Granchi Z."/>
            <person name="Peng M."/>
            <person name="de Vries R.P."/>
            <person name="Hilden K."/>
            <person name="Makela M.R."/>
            <person name="Grigoriev I."/>
            <person name="Riley R."/>
        </authorList>
    </citation>
    <scope>NUCLEOTIDE SEQUENCE [LARGE SCALE GENOMIC DNA]</scope>
    <source>
        <strain evidence="3 4">FBCC195</strain>
    </source>
</reference>
<evidence type="ECO:0000313" key="3">
    <source>
        <dbReference type="EMBL" id="PSR83327.1"/>
    </source>
</evidence>
<keyword evidence="2" id="KW-0472">Membrane</keyword>
<feature type="coiled-coil region" evidence="1">
    <location>
        <begin position="617"/>
        <end position="707"/>
    </location>
</feature>
<feature type="transmembrane region" description="Helical" evidence="2">
    <location>
        <begin position="6"/>
        <end position="25"/>
    </location>
</feature>
<feature type="coiled-coil region" evidence="1">
    <location>
        <begin position="438"/>
        <end position="511"/>
    </location>
</feature>
<keyword evidence="2" id="KW-0812">Transmembrane</keyword>
<evidence type="ECO:0000256" key="1">
    <source>
        <dbReference type="SAM" id="Coils"/>
    </source>
</evidence>
<comment type="caution">
    <text evidence="3">The sequence shown here is derived from an EMBL/GenBank/DDBJ whole genome shotgun (WGS) entry which is preliminary data.</text>
</comment>
<evidence type="ECO:0000256" key="2">
    <source>
        <dbReference type="SAM" id="Phobius"/>
    </source>
</evidence>
<name>A0A2R6P1E8_9APHY</name>
<proteinExistence type="predicted"/>